<dbReference type="EMBL" id="AJWK01004272">
    <property type="status" value="NOT_ANNOTATED_CDS"/>
    <property type="molecule type" value="Genomic_DNA"/>
</dbReference>
<dbReference type="KEGG" id="lll:129792008"/>
<name>A0A1B0CAU7_LUTLO</name>
<evidence type="ECO:0000256" key="1">
    <source>
        <dbReference type="SAM" id="MobiDB-lite"/>
    </source>
</evidence>
<dbReference type="EnsemblMetazoa" id="LLOJ001159-RA">
    <property type="protein sequence ID" value="LLOJ001159-PA"/>
    <property type="gene ID" value="LLOJ001159"/>
</dbReference>
<evidence type="ECO:0000256" key="2">
    <source>
        <dbReference type="SAM" id="Phobius"/>
    </source>
</evidence>
<dbReference type="VEuPathDB" id="VectorBase:LLOJ001159"/>
<feature type="compositionally biased region" description="Low complexity" evidence="1">
    <location>
        <begin position="99"/>
        <end position="112"/>
    </location>
</feature>
<dbReference type="Proteomes" id="UP000092461">
    <property type="component" value="Unassembled WGS sequence"/>
</dbReference>
<evidence type="ECO:0000313" key="3">
    <source>
        <dbReference type="EnsemblMetazoa" id="LLOJ001159-PA"/>
    </source>
</evidence>
<feature type="transmembrane region" description="Helical" evidence="2">
    <location>
        <begin position="6"/>
        <end position="23"/>
    </location>
</feature>
<keyword evidence="2" id="KW-0812">Transmembrane</keyword>
<dbReference type="GeneID" id="129792008"/>
<sequence length="143" mass="16104">MGEVYAAIGAVLIVVLIVAIFLYKRKKIGGGRRQGNSTTRSTDEELAEQRRRYGVVKPEDQVQQPRRSMSHARDDTAAVFVISQEDERGNQPSAPTDIPMQPRRVRNPPQQRLTDEQIIGLDPPPSYDIAITEAERERGPQVR</sequence>
<proteinExistence type="predicted"/>
<keyword evidence="4" id="KW-1185">Reference proteome</keyword>
<feature type="compositionally biased region" description="Basic and acidic residues" evidence="1">
    <location>
        <begin position="41"/>
        <end position="51"/>
    </location>
</feature>
<evidence type="ECO:0000313" key="4">
    <source>
        <dbReference type="Proteomes" id="UP000092461"/>
    </source>
</evidence>
<keyword evidence="2" id="KW-1133">Transmembrane helix</keyword>
<dbReference type="RefSeq" id="XP_055686696.1">
    <property type="nucleotide sequence ID" value="XM_055830721.1"/>
</dbReference>
<protein>
    <submittedName>
        <fullName evidence="3">Uncharacterized protein</fullName>
    </submittedName>
</protein>
<dbReference type="VEuPathDB" id="VectorBase:LLONM1_000248"/>
<feature type="region of interest" description="Disordered" evidence="1">
    <location>
        <begin position="29"/>
        <end position="127"/>
    </location>
</feature>
<dbReference type="AlphaFoldDB" id="A0A1B0CAU7"/>
<reference evidence="3" key="1">
    <citation type="submission" date="2020-05" db="UniProtKB">
        <authorList>
            <consortium name="EnsemblMetazoa"/>
        </authorList>
    </citation>
    <scope>IDENTIFICATION</scope>
    <source>
        <strain evidence="3">Jacobina</strain>
    </source>
</reference>
<keyword evidence="2" id="KW-0472">Membrane</keyword>
<accession>A0A1B0CAU7</accession>
<organism evidence="3 4">
    <name type="scientific">Lutzomyia longipalpis</name>
    <name type="common">Sand fly</name>
    <dbReference type="NCBI Taxonomy" id="7200"/>
    <lineage>
        <taxon>Eukaryota</taxon>
        <taxon>Metazoa</taxon>
        <taxon>Ecdysozoa</taxon>
        <taxon>Arthropoda</taxon>
        <taxon>Hexapoda</taxon>
        <taxon>Insecta</taxon>
        <taxon>Pterygota</taxon>
        <taxon>Neoptera</taxon>
        <taxon>Endopterygota</taxon>
        <taxon>Diptera</taxon>
        <taxon>Nematocera</taxon>
        <taxon>Psychodoidea</taxon>
        <taxon>Psychodidae</taxon>
        <taxon>Lutzomyia</taxon>
        <taxon>Lutzomyia</taxon>
    </lineage>
</organism>